<evidence type="ECO:0000256" key="5">
    <source>
        <dbReference type="SAM" id="MobiDB-lite"/>
    </source>
</evidence>
<dbReference type="Proteomes" id="UP000264800">
    <property type="component" value="Unplaced"/>
</dbReference>
<dbReference type="InterPro" id="IPR002219">
    <property type="entry name" value="PKC_DAG/PE"/>
</dbReference>
<feature type="region of interest" description="Disordered" evidence="5">
    <location>
        <begin position="32"/>
        <end position="57"/>
    </location>
</feature>
<dbReference type="Gene3D" id="2.30.29.30">
    <property type="entry name" value="Pleckstrin-homology domain (PH domain)/Phosphotyrosine-binding domain (PTB)"/>
    <property type="match status" value="2"/>
</dbReference>
<evidence type="ECO:0000313" key="9">
    <source>
        <dbReference type="Proteomes" id="UP000264800"/>
    </source>
</evidence>
<evidence type="ECO:0000313" key="8">
    <source>
        <dbReference type="Ensembl" id="ENSKMAP00000005704.1"/>
    </source>
</evidence>
<feature type="region of interest" description="Disordered" evidence="5">
    <location>
        <begin position="305"/>
        <end position="338"/>
    </location>
</feature>
<reference evidence="8" key="1">
    <citation type="submission" date="2025-05" db="UniProtKB">
        <authorList>
            <consortium name="Ensembl"/>
        </authorList>
    </citation>
    <scope>IDENTIFICATION</scope>
</reference>
<organism evidence="8 9">
    <name type="scientific">Kryptolebias marmoratus</name>
    <name type="common">Mangrove killifish</name>
    <name type="synonym">Rivulus marmoratus</name>
    <dbReference type="NCBI Taxonomy" id="37003"/>
    <lineage>
        <taxon>Eukaryota</taxon>
        <taxon>Metazoa</taxon>
        <taxon>Chordata</taxon>
        <taxon>Craniata</taxon>
        <taxon>Vertebrata</taxon>
        <taxon>Euteleostomi</taxon>
        <taxon>Actinopterygii</taxon>
        <taxon>Neopterygii</taxon>
        <taxon>Teleostei</taxon>
        <taxon>Neoteleostei</taxon>
        <taxon>Acanthomorphata</taxon>
        <taxon>Ovalentaria</taxon>
        <taxon>Atherinomorphae</taxon>
        <taxon>Cyprinodontiformes</taxon>
        <taxon>Rivulidae</taxon>
        <taxon>Kryptolebias</taxon>
    </lineage>
</organism>
<feature type="compositionally biased region" description="Polar residues" evidence="5">
    <location>
        <begin position="33"/>
        <end position="54"/>
    </location>
</feature>
<keyword evidence="3" id="KW-0863">Zinc-finger</keyword>
<dbReference type="SUPFAM" id="SSF50729">
    <property type="entry name" value="PH domain-like"/>
    <property type="match status" value="2"/>
</dbReference>
<feature type="domain" description="PH" evidence="6">
    <location>
        <begin position="365"/>
        <end position="469"/>
    </location>
</feature>
<dbReference type="Ensembl" id="ENSKMAT00000005791.1">
    <property type="protein sequence ID" value="ENSKMAP00000005691.1"/>
    <property type="gene ID" value="ENSKMAG00000004326.1"/>
</dbReference>
<feature type="region of interest" description="Disordered" evidence="5">
    <location>
        <begin position="119"/>
        <end position="149"/>
    </location>
</feature>
<feature type="compositionally biased region" description="Basic and acidic residues" evidence="5">
    <location>
        <begin position="471"/>
        <end position="482"/>
    </location>
</feature>
<dbReference type="PROSITE" id="PS50003">
    <property type="entry name" value="PH_DOMAIN"/>
    <property type="match status" value="1"/>
</dbReference>
<dbReference type="Pfam" id="PF13901">
    <property type="entry name" value="RH_dom"/>
    <property type="match status" value="1"/>
</dbReference>
<dbReference type="PANTHER" id="PTHR12326">
    <property type="entry name" value="PLECKSTRIN HOMOLOGY DOMAIN CONTAINING PROTEIN"/>
    <property type="match status" value="1"/>
</dbReference>
<feature type="compositionally biased region" description="Low complexity" evidence="5">
    <location>
        <begin position="309"/>
        <end position="321"/>
    </location>
</feature>
<dbReference type="PROSITE" id="PS50081">
    <property type="entry name" value="ZF_DAG_PE_2"/>
    <property type="match status" value="1"/>
</dbReference>
<proteinExistence type="predicted"/>
<name>A0A3Q3A4A3_KRYMA</name>
<feature type="region of interest" description="Disordered" evidence="5">
    <location>
        <begin position="173"/>
        <end position="196"/>
    </location>
</feature>
<feature type="domain" description="Phorbol-ester/DAG-type" evidence="7">
    <location>
        <begin position="693"/>
        <end position="746"/>
    </location>
</feature>
<sequence length="780" mass="87670">MEGLEQLDVVGDISPALEATEDFIHCMDRMQGQGPSLAQTNHRQPQRQPKQLQDVSSAALGKLSSSGVWSLLAGEQPEVGPLGLAWADNVSVLGLGMGLRHGKRSRARSTNDLAAHIQECTNKSGNSSSKSVFKKGHNRSRSDVNYRPSAYTDNGLPAVDCNTLKNMILNQQQEADKSSSGSVVKQGEMEQREGPRGRWTPCYVELTSCELRLYTLDSSANRQLGTAYSLSHCQSVISQAPCGQSSQTSQPGDQRTLQAVFFNSTRVQLRAANQWDAMEWRRLIWEKVQAARPVRQQNQVENQQITNFPTPMSPSSSPSPSGLDTRPDGDSDTSTSAEASLCLQSNSVVLSRPTTLPLFTQRCQEILKTGLLHLLMDQNNWRAFTFVLTRSSFQAFPTEGRPSVSQPVLQYSLASCLAVQHDLEPGNEESQMDKGKFFQAVFPKEVLRLQADDHIKTRDWVKALREAVDTHRPAEEKMRESGEGPPGVQEVLLRSKPTRDRRQREAQRAKRQSVTTSFLSILTCLAVEKGLTAQSFRCAGCQHPIGLSRGKAKVCYYSGWYYCQGCHQDNSFLIPARLLHNWDTSKHKVSKQAKEFLEFVYEEPLLDIQQLNPCLYEHCEPLSTVLRLRQQLQSLRAYLFSCRATIAEDLRRRIFPRDYLLQHIHLYSLADLQQVIDGKLAPFLSKVIKFASSHVFSCSLCREKGFICELCQNGQVIYPFQENATRRCDGCGAVFHAECRQKAQPCPRCVRRELHHKRPSSFWSPDDDSPGCFHVPYQDT</sequence>
<evidence type="ECO:0000259" key="6">
    <source>
        <dbReference type="PROSITE" id="PS50003"/>
    </source>
</evidence>
<dbReference type="SMART" id="SM01175">
    <property type="entry name" value="DUF4206"/>
    <property type="match status" value="1"/>
</dbReference>
<accession>A0A3Q3A4A3</accession>
<feature type="compositionally biased region" description="Basic and acidic residues" evidence="5">
    <location>
        <begin position="497"/>
        <end position="508"/>
    </location>
</feature>
<feature type="region of interest" description="Disordered" evidence="5">
    <location>
        <begin position="471"/>
        <end position="509"/>
    </location>
</feature>
<protein>
    <submittedName>
        <fullName evidence="8">Pleckstrin homology domain containing, family M, member 3</fullName>
    </submittedName>
</protein>
<feature type="compositionally biased region" description="Basic and acidic residues" evidence="5">
    <location>
        <begin position="187"/>
        <end position="196"/>
    </location>
</feature>
<keyword evidence="4" id="KW-0862">Zinc</keyword>
<dbReference type="InterPro" id="IPR001849">
    <property type="entry name" value="PH_domain"/>
</dbReference>
<evidence type="ECO:0000256" key="4">
    <source>
        <dbReference type="ARBA" id="ARBA00022833"/>
    </source>
</evidence>
<dbReference type="InterPro" id="IPR025258">
    <property type="entry name" value="RH_dom"/>
</dbReference>
<evidence type="ECO:0000259" key="7">
    <source>
        <dbReference type="PROSITE" id="PS50081"/>
    </source>
</evidence>
<dbReference type="InterPro" id="IPR051366">
    <property type="entry name" value="DEF8"/>
</dbReference>
<dbReference type="InterPro" id="IPR011993">
    <property type="entry name" value="PH-like_dom_sf"/>
</dbReference>
<keyword evidence="1" id="KW-0479">Metal-binding</keyword>
<dbReference type="STRING" id="37003.ENSKMAP00000005691"/>
<evidence type="ECO:0000256" key="2">
    <source>
        <dbReference type="ARBA" id="ARBA00022737"/>
    </source>
</evidence>
<evidence type="ECO:0000256" key="1">
    <source>
        <dbReference type="ARBA" id="ARBA00022723"/>
    </source>
</evidence>
<feature type="compositionally biased region" description="Polar residues" evidence="5">
    <location>
        <begin position="119"/>
        <end position="131"/>
    </location>
</feature>
<dbReference type="PANTHER" id="PTHR12326:SF10">
    <property type="entry name" value="PLECKSTRIN HOMOLOGY DOMAIN-CONTAINING FAMILY M MEMBER 3"/>
    <property type="match status" value="1"/>
</dbReference>
<dbReference type="AlphaFoldDB" id="A0A3Q3A4A3"/>
<dbReference type="SMART" id="SM00233">
    <property type="entry name" value="PH"/>
    <property type="match status" value="2"/>
</dbReference>
<keyword evidence="9" id="KW-1185">Reference proteome</keyword>
<evidence type="ECO:0000256" key="3">
    <source>
        <dbReference type="ARBA" id="ARBA00022771"/>
    </source>
</evidence>
<keyword evidence="2" id="KW-0677">Repeat</keyword>
<dbReference type="Ensembl" id="ENSKMAT00000005804.1">
    <property type="protein sequence ID" value="ENSKMAP00000005704.1"/>
    <property type="gene ID" value="ENSKMAG00000004326.1"/>
</dbReference>
<dbReference type="GO" id="GO:0008270">
    <property type="term" value="F:zinc ion binding"/>
    <property type="evidence" value="ECO:0007669"/>
    <property type="project" value="UniProtKB-KW"/>
</dbReference>
<dbReference type="GeneTree" id="ENSGT00940000159743"/>
<feature type="compositionally biased region" description="Polar residues" evidence="5">
    <location>
        <begin position="173"/>
        <end position="183"/>
    </location>
</feature>